<sequence length="499" mass="57009">MSNRLVKFFTKKKSKESNKENDSSLKRVNFERASTRSEAGSDSMQRERDRQAMRAIPNPYSVWTEPKKTRGPSSCPGVALDSTYYNERRSVRPPKQERAGSVYGGDISGLRQYRIDGPLDMNHSRQSSSSHAHHGHRSSRRYGDLSMIEERSERSDRSMHQQHAHDWSRASQRRPAAPNLSYVDYTSGESEDEDDGYVRRLEHEISKLKEDKSRYRNHLDNKKSDLEFTQYKLKETERALRHALENNNRLDNELKKANKRLYQMEQQLQRERKEAEMLSLRLSEMSTSATSNGAMERLVSSSETSLEMEGEEGEEEESAGGDEVRNFRASDSVVTAGGTTTAAEESAAATAAADTAAPSEIEEMELPRTSTTPSPEFELRRSFSDMGPVSMVDGAREEMAEGGSWRRREKRRSFVKRSFLPPSQESESSDGEKISLMERQVKKRGEVVKYDPSRRVPVKEKHFRRFSKHERSALDRFGFLNEEVTDISGMLSSPNEGNY</sequence>
<dbReference type="AlphaFoldDB" id="A0AAN5CX33"/>
<evidence type="ECO:0000313" key="4">
    <source>
        <dbReference type="Proteomes" id="UP001328107"/>
    </source>
</evidence>
<accession>A0AAN5CX33</accession>
<gene>
    <name evidence="3" type="ORF">PMAYCL1PPCAC_22496</name>
</gene>
<feature type="compositionally biased region" description="Basic and acidic residues" evidence="2">
    <location>
        <begin position="15"/>
        <end position="35"/>
    </location>
</feature>
<feature type="compositionally biased region" description="Acidic residues" evidence="2">
    <location>
        <begin position="306"/>
        <end position="320"/>
    </location>
</feature>
<feature type="coiled-coil region" evidence="1">
    <location>
        <begin position="198"/>
        <end position="281"/>
    </location>
</feature>
<comment type="caution">
    <text evidence="3">The sequence shown here is derived from an EMBL/GenBank/DDBJ whole genome shotgun (WGS) entry which is preliminary data.</text>
</comment>
<feature type="compositionally biased region" description="Basic and acidic residues" evidence="2">
    <location>
        <begin position="148"/>
        <end position="168"/>
    </location>
</feature>
<feature type="compositionally biased region" description="Low complexity" evidence="2">
    <location>
        <begin position="331"/>
        <end position="357"/>
    </location>
</feature>
<dbReference type="EMBL" id="BTRK01000005">
    <property type="protein sequence ID" value="GMR52301.1"/>
    <property type="molecule type" value="Genomic_DNA"/>
</dbReference>
<proteinExistence type="predicted"/>
<feature type="compositionally biased region" description="Basic and acidic residues" evidence="2">
    <location>
        <begin position="86"/>
        <end position="98"/>
    </location>
</feature>
<dbReference type="Proteomes" id="UP001328107">
    <property type="component" value="Unassembled WGS sequence"/>
</dbReference>
<feature type="compositionally biased region" description="Basic residues" evidence="2">
    <location>
        <begin position="405"/>
        <end position="415"/>
    </location>
</feature>
<feature type="region of interest" description="Disordered" evidence="2">
    <location>
        <begin position="285"/>
        <end position="438"/>
    </location>
</feature>
<keyword evidence="4" id="KW-1185">Reference proteome</keyword>
<evidence type="ECO:0000256" key="1">
    <source>
        <dbReference type="SAM" id="Coils"/>
    </source>
</evidence>
<organism evidence="3 4">
    <name type="scientific">Pristionchus mayeri</name>
    <dbReference type="NCBI Taxonomy" id="1317129"/>
    <lineage>
        <taxon>Eukaryota</taxon>
        <taxon>Metazoa</taxon>
        <taxon>Ecdysozoa</taxon>
        <taxon>Nematoda</taxon>
        <taxon>Chromadorea</taxon>
        <taxon>Rhabditida</taxon>
        <taxon>Rhabditina</taxon>
        <taxon>Diplogasteromorpha</taxon>
        <taxon>Diplogasteroidea</taxon>
        <taxon>Neodiplogasteridae</taxon>
        <taxon>Pristionchus</taxon>
    </lineage>
</organism>
<name>A0AAN5CX33_9BILA</name>
<evidence type="ECO:0000256" key="2">
    <source>
        <dbReference type="SAM" id="MobiDB-lite"/>
    </source>
</evidence>
<reference evidence="4" key="1">
    <citation type="submission" date="2022-10" db="EMBL/GenBank/DDBJ databases">
        <title>Genome assembly of Pristionchus species.</title>
        <authorList>
            <person name="Yoshida K."/>
            <person name="Sommer R.J."/>
        </authorList>
    </citation>
    <scope>NUCLEOTIDE SEQUENCE [LARGE SCALE GENOMIC DNA]</scope>
    <source>
        <strain evidence="4">RS5460</strain>
    </source>
</reference>
<keyword evidence="1" id="KW-0175">Coiled coil</keyword>
<evidence type="ECO:0000313" key="3">
    <source>
        <dbReference type="EMBL" id="GMR52301.1"/>
    </source>
</evidence>
<feature type="region of interest" description="Disordered" evidence="2">
    <location>
        <begin position="1"/>
        <end position="195"/>
    </location>
</feature>
<protein>
    <submittedName>
        <fullName evidence="3">Uncharacterized protein</fullName>
    </submittedName>
</protein>
<feature type="compositionally biased region" description="Basic residues" evidence="2">
    <location>
        <begin position="131"/>
        <end position="140"/>
    </location>
</feature>